<evidence type="ECO:0000313" key="2">
    <source>
        <dbReference type="EMBL" id="PPK94096.1"/>
    </source>
</evidence>
<proteinExistence type="predicted"/>
<keyword evidence="1" id="KW-1133">Transmembrane helix</keyword>
<sequence length="157" mass="17990">MDTGMIMVIAILLIVCITPFVIISSATKKREKHLKETLQQHIAKNRATLVDYVVHNDFALGLDSLNKIYCYHKTKDKELFQQIDLNDIKSCEVKKNTNRIKNDSSSYEVVQRVALVFTPRQGSKIEEFELYNEDISSQLNGEIALATTWKKKVSNLL</sequence>
<comment type="caution">
    <text evidence="2">The sequence shown here is derived from an EMBL/GenBank/DDBJ whole genome shotgun (WGS) entry which is preliminary data.</text>
</comment>
<dbReference type="RefSeq" id="WP_104515989.1">
    <property type="nucleotide sequence ID" value="NZ_MQVW01000002.1"/>
</dbReference>
<accession>A0A2S6IIT2</accession>
<feature type="transmembrane region" description="Helical" evidence="1">
    <location>
        <begin position="6"/>
        <end position="26"/>
    </location>
</feature>
<dbReference type="EMBL" id="PTJE01000005">
    <property type="protein sequence ID" value="PPK94096.1"/>
    <property type="molecule type" value="Genomic_DNA"/>
</dbReference>
<evidence type="ECO:0000256" key="1">
    <source>
        <dbReference type="SAM" id="Phobius"/>
    </source>
</evidence>
<protein>
    <submittedName>
        <fullName evidence="2">Uncharacterized protein</fullName>
    </submittedName>
</protein>
<keyword evidence="1" id="KW-0472">Membrane</keyword>
<organism evidence="2 3">
    <name type="scientific">Nonlabens xylanidelens</name>
    <dbReference type="NCBI Taxonomy" id="191564"/>
    <lineage>
        <taxon>Bacteria</taxon>
        <taxon>Pseudomonadati</taxon>
        <taxon>Bacteroidota</taxon>
        <taxon>Flavobacteriia</taxon>
        <taxon>Flavobacteriales</taxon>
        <taxon>Flavobacteriaceae</taxon>
        <taxon>Nonlabens</taxon>
    </lineage>
</organism>
<name>A0A2S6IIT2_9FLAO</name>
<keyword evidence="3" id="KW-1185">Reference proteome</keyword>
<dbReference type="AlphaFoldDB" id="A0A2S6IIT2"/>
<dbReference type="Proteomes" id="UP000239002">
    <property type="component" value="Unassembled WGS sequence"/>
</dbReference>
<evidence type="ECO:0000313" key="3">
    <source>
        <dbReference type="Proteomes" id="UP000239002"/>
    </source>
</evidence>
<dbReference type="OrthoDB" id="1524706at2"/>
<reference evidence="2 3" key="1">
    <citation type="submission" date="2018-02" db="EMBL/GenBank/DDBJ databases">
        <title>Genomic Encyclopedia of Archaeal and Bacterial Type Strains, Phase II (KMG-II): from individual species to whole genera.</title>
        <authorList>
            <person name="Goeker M."/>
        </authorList>
    </citation>
    <scope>NUCLEOTIDE SEQUENCE [LARGE SCALE GENOMIC DNA]</scope>
    <source>
        <strain evidence="2 3">DSM 16809</strain>
    </source>
</reference>
<keyword evidence="1" id="KW-0812">Transmembrane</keyword>
<gene>
    <name evidence="2" type="ORF">LY01_02318</name>
</gene>